<evidence type="ECO:0000256" key="3">
    <source>
        <dbReference type="ARBA" id="ARBA00022475"/>
    </source>
</evidence>
<dbReference type="Proteomes" id="UP000515490">
    <property type="component" value="Chromosome"/>
</dbReference>
<evidence type="ECO:0000259" key="9">
    <source>
        <dbReference type="PROSITE" id="PS50928"/>
    </source>
</evidence>
<feature type="transmembrane region" description="Helical" evidence="7">
    <location>
        <begin position="104"/>
        <end position="126"/>
    </location>
</feature>
<dbReference type="PANTHER" id="PTHR43227">
    <property type="entry name" value="BLL4140 PROTEIN"/>
    <property type="match status" value="1"/>
</dbReference>
<dbReference type="CDD" id="cd06261">
    <property type="entry name" value="TM_PBP2"/>
    <property type="match status" value="1"/>
</dbReference>
<dbReference type="PANTHER" id="PTHR43227:SF11">
    <property type="entry name" value="BLL4140 PROTEIN"/>
    <property type="match status" value="1"/>
</dbReference>
<comment type="similarity">
    <text evidence="7">Belongs to the binding-protein-dependent transport system permease family.</text>
</comment>
<keyword evidence="6 7" id="KW-0472">Membrane</keyword>
<evidence type="ECO:0000256" key="4">
    <source>
        <dbReference type="ARBA" id="ARBA00022692"/>
    </source>
</evidence>
<feature type="transmembrane region" description="Helical" evidence="7">
    <location>
        <begin position="295"/>
        <end position="316"/>
    </location>
</feature>
<dbReference type="Gene3D" id="1.10.3720.10">
    <property type="entry name" value="MetI-like"/>
    <property type="match status" value="1"/>
</dbReference>
<proteinExistence type="inferred from homology"/>
<feature type="domain" description="ABC transmembrane type-1" evidence="9">
    <location>
        <begin position="101"/>
        <end position="316"/>
    </location>
</feature>
<organism evidence="10 11">
    <name type="scientific">Metabacillus elymi</name>
    <dbReference type="NCBI Taxonomy" id="2745198"/>
    <lineage>
        <taxon>Bacteria</taxon>
        <taxon>Bacillati</taxon>
        <taxon>Bacillota</taxon>
        <taxon>Bacilli</taxon>
        <taxon>Bacillales</taxon>
        <taxon>Bacillaceae</taxon>
        <taxon>Metabacillus</taxon>
    </lineage>
</organism>
<evidence type="ECO:0000256" key="1">
    <source>
        <dbReference type="ARBA" id="ARBA00004651"/>
    </source>
</evidence>
<evidence type="ECO:0000256" key="2">
    <source>
        <dbReference type="ARBA" id="ARBA00022448"/>
    </source>
</evidence>
<feature type="region of interest" description="Disordered" evidence="8">
    <location>
        <begin position="1"/>
        <end position="23"/>
    </location>
</feature>
<feature type="transmembrane region" description="Helical" evidence="7">
    <location>
        <begin position="147"/>
        <end position="172"/>
    </location>
</feature>
<dbReference type="InterPro" id="IPR035906">
    <property type="entry name" value="MetI-like_sf"/>
</dbReference>
<evidence type="ECO:0000256" key="8">
    <source>
        <dbReference type="SAM" id="MobiDB-lite"/>
    </source>
</evidence>
<keyword evidence="11" id="KW-1185">Reference proteome</keyword>
<feature type="compositionally biased region" description="Polar residues" evidence="8">
    <location>
        <begin position="1"/>
        <end position="15"/>
    </location>
</feature>
<feature type="transmembrane region" description="Helical" evidence="7">
    <location>
        <begin position="42"/>
        <end position="68"/>
    </location>
</feature>
<keyword evidence="3" id="KW-1003">Cell membrane</keyword>
<evidence type="ECO:0000256" key="7">
    <source>
        <dbReference type="RuleBase" id="RU363032"/>
    </source>
</evidence>
<name>A0ABX6S7M7_9BACI</name>
<feature type="transmembrane region" description="Helical" evidence="7">
    <location>
        <begin position="192"/>
        <end position="214"/>
    </location>
</feature>
<keyword evidence="5 7" id="KW-1133">Transmembrane helix</keyword>
<accession>A0ABX6S7M7</accession>
<dbReference type="PROSITE" id="PS50928">
    <property type="entry name" value="ABC_TM1"/>
    <property type="match status" value="1"/>
</dbReference>
<gene>
    <name evidence="10" type="ORF">HUW50_23100</name>
</gene>
<evidence type="ECO:0000256" key="5">
    <source>
        <dbReference type="ARBA" id="ARBA00022989"/>
    </source>
</evidence>
<dbReference type="InterPro" id="IPR050809">
    <property type="entry name" value="UgpAE/MalFG_permease"/>
</dbReference>
<dbReference type="RefSeq" id="WP_083964633.1">
    <property type="nucleotide sequence ID" value="NZ_CP055263.1"/>
</dbReference>
<sequence length="329" mass="37159">MKSGLNTSSSNNAPLFSSKSKKEIRREKRRTTLKNIATSWELYVFLLPAFLYFLIFHYVPLYGLLIAFKDFNPALGVWDSPWVGFMWFEDFFSSYYFWDLIKNTIGISLYSLIVGFPMPIILALAFNEVKDGLFKRGLQTITYAPHFISLVVMVGMIISFLSPQTGLINHILGLFGVEPIDFMQDPGWFKTVFVFSGVWQGMGWGAIIYIAALSGVDPQLHESAKVDGASRLQRIWHINIPALLPTIIILFILDMGSLLSVGFQKILLMQNDLNMESSDVIATFVYRTGILNAQYSYSTAVGLFDAVINATILVIVNQIARKRSETSLW</sequence>
<dbReference type="SUPFAM" id="SSF161098">
    <property type="entry name" value="MetI-like"/>
    <property type="match status" value="1"/>
</dbReference>
<feature type="transmembrane region" description="Helical" evidence="7">
    <location>
        <begin position="235"/>
        <end position="253"/>
    </location>
</feature>
<reference evidence="10 11" key="1">
    <citation type="submission" date="2020-06" db="EMBL/GenBank/DDBJ databases">
        <title>Metabacillus dokdonensis sp. nov., isolated from the rhizosphere of Elymus tsukushiensis, a plant native to the Dokdo Islands, Republic of Korea.</title>
        <authorList>
            <person name="Lee S.Y."/>
            <person name="Hwang Y.J."/>
            <person name="Son J.S."/>
            <person name="Ghim S.Y."/>
        </authorList>
    </citation>
    <scope>NUCLEOTIDE SEQUENCE [LARGE SCALE GENOMIC DNA]</scope>
    <source>
        <strain evidence="10 11">KUDC1714</strain>
    </source>
</reference>
<keyword evidence="4 7" id="KW-0812">Transmembrane</keyword>
<dbReference type="Pfam" id="PF00528">
    <property type="entry name" value="BPD_transp_1"/>
    <property type="match status" value="1"/>
</dbReference>
<evidence type="ECO:0000313" key="10">
    <source>
        <dbReference type="EMBL" id="QNF30100.1"/>
    </source>
</evidence>
<evidence type="ECO:0000313" key="11">
    <source>
        <dbReference type="Proteomes" id="UP000515490"/>
    </source>
</evidence>
<keyword evidence="2 7" id="KW-0813">Transport</keyword>
<dbReference type="InterPro" id="IPR000515">
    <property type="entry name" value="MetI-like"/>
</dbReference>
<protein>
    <submittedName>
        <fullName evidence="10">Sugar ABC transporter permease</fullName>
    </submittedName>
</protein>
<comment type="subcellular location">
    <subcellularLocation>
        <location evidence="1 7">Cell membrane</location>
        <topology evidence="1 7">Multi-pass membrane protein</topology>
    </subcellularLocation>
</comment>
<dbReference type="EMBL" id="CP055263">
    <property type="protein sequence ID" value="QNF30100.1"/>
    <property type="molecule type" value="Genomic_DNA"/>
</dbReference>
<evidence type="ECO:0000256" key="6">
    <source>
        <dbReference type="ARBA" id="ARBA00023136"/>
    </source>
</evidence>